<feature type="domain" description="N-acetyltransferase" evidence="3">
    <location>
        <begin position="1"/>
        <end position="146"/>
    </location>
</feature>
<keyword evidence="1 4" id="KW-0808">Transferase</keyword>
<evidence type="ECO:0000256" key="2">
    <source>
        <dbReference type="ARBA" id="ARBA00023315"/>
    </source>
</evidence>
<dbReference type="PANTHER" id="PTHR43877">
    <property type="entry name" value="AMINOALKYLPHOSPHONATE N-ACETYLTRANSFERASE-RELATED-RELATED"/>
    <property type="match status" value="1"/>
</dbReference>
<dbReference type="RefSeq" id="WP_111595309.1">
    <property type="nucleotide sequence ID" value="NZ_QLMA01000012.1"/>
</dbReference>
<dbReference type="PANTHER" id="PTHR43877:SF2">
    <property type="entry name" value="AMINOALKYLPHOSPHONATE N-ACETYLTRANSFERASE-RELATED"/>
    <property type="match status" value="1"/>
</dbReference>
<dbReference type="EMBL" id="QLMA01000012">
    <property type="protein sequence ID" value="RAJ73670.1"/>
    <property type="molecule type" value="Genomic_DNA"/>
</dbReference>
<dbReference type="OrthoDB" id="9792929at2"/>
<organism evidence="4 5">
    <name type="scientific">Chitinophaga dinghuensis</name>
    <dbReference type="NCBI Taxonomy" id="1539050"/>
    <lineage>
        <taxon>Bacteria</taxon>
        <taxon>Pseudomonadati</taxon>
        <taxon>Bacteroidota</taxon>
        <taxon>Chitinophagia</taxon>
        <taxon>Chitinophagales</taxon>
        <taxon>Chitinophagaceae</taxon>
        <taxon>Chitinophaga</taxon>
    </lineage>
</organism>
<proteinExistence type="predicted"/>
<comment type="caution">
    <text evidence="4">The sequence shown here is derived from an EMBL/GenBank/DDBJ whole genome shotgun (WGS) entry which is preliminary data.</text>
</comment>
<dbReference type="InterPro" id="IPR016181">
    <property type="entry name" value="Acyl_CoA_acyltransferase"/>
</dbReference>
<name>A0A327VLE2_9BACT</name>
<dbReference type="GO" id="GO:0016747">
    <property type="term" value="F:acyltransferase activity, transferring groups other than amino-acyl groups"/>
    <property type="evidence" value="ECO:0007669"/>
    <property type="project" value="InterPro"/>
</dbReference>
<evidence type="ECO:0000256" key="1">
    <source>
        <dbReference type="ARBA" id="ARBA00022679"/>
    </source>
</evidence>
<dbReference type="Pfam" id="PF00583">
    <property type="entry name" value="Acetyltransf_1"/>
    <property type="match status" value="1"/>
</dbReference>
<accession>A0A327VLE2</accession>
<keyword evidence="2" id="KW-0012">Acyltransferase</keyword>
<sequence length="146" mass="16807">MEIIQATTLHTNEVAVLFDAYRTFYSQAPDFDGALQFISDRIKNQDSTIFLALEGDEIVGFVQLYPIFTSIGMKRAWMLNDLFVLEAHRGKGAGNLLVERSRQLAKDTDAKWVMLQTENTNTGAQRLYERLGFEKDTDYLYYYLSI</sequence>
<dbReference type="InterPro" id="IPR000182">
    <property type="entry name" value="GNAT_dom"/>
</dbReference>
<evidence type="ECO:0000313" key="5">
    <source>
        <dbReference type="Proteomes" id="UP000249819"/>
    </source>
</evidence>
<dbReference type="PROSITE" id="PS51186">
    <property type="entry name" value="GNAT"/>
    <property type="match status" value="1"/>
</dbReference>
<dbReference type="CDD" id="cd04301">
    <property type="entry name" value="NAT_SF"/>
    <property type="match status" value="1"/>
</dbReference>
<evidence type="ECO:0000259" key="3">
    <source>
        <dbReference type="PROSITE" id="PS51186"/>
    </source>
</evidence>
<dbReference type="Proteomes" id="UP000249819">
    <property type="component" value="Unassembled WGS sequence"/>
</dbReference>
<protein>
    <submittedName>
        <fullName evidence="4">Acetyltransferase (GNAT) family protein</fullName>
    </submittedName>
</protein>
<keyword evidence="5" id="KW-1185">Reference proteome</keyword>
<reference evidence="4 5" key="1">
    <citation type="submission" date="2018-06" db="EMBL/GenBank/DDBJ databases">
        <title>Genomic Encyclopedia of Archaeal and Bacterial Type Strains, Phase II (KMG-II): from individual species to whole genera.</title>
        <authorList>
            <person name="Goeker M."/>
        </authorList>
    </citation>
    <scope>NUCLEOTIDE SEQUENCE [LARGE SCALE GENOMIC DNA]</scope>
    <source>
        <strain evidence="4 5">DSM 29821</strain>
    </source>
</reference>
<dbReference type="AlphaFoldDB" id="A0A327VLE2"/>
<gene>
    <name evidence="4" type="ORF">CLV59_11211</name>
</gene>
<dbReference type="Gene3D" id="3.40.630.30">
    <property type="match status" value="1"/>
</dbReference>
<evidence type="ECO:0000313" key="4">
    <source>
        <dbReference type="EMBL" id="RAJ73670.1"/>
    </source>
</evidence>
<dbReference type="InterPro" id="IPR050832">
    <property type="entry name" value="Bact_Acetyltransf"/>
</dbReference>
<dbReference type="SUPFAM" id="SSF55729">
    <property type="entry name" value="Acyl-CoA N-acyltransferases (Nat)"/>
    <property type="match status" value="1"/>
</dbReference>